<gene>
    <name evidence="2" type="ORF">JCM6294_3655</name>
</gene>
<sequence length="388" mass="41733">MIMKKNLFKSLLTMCALGAMFTACSNEGNEVPDVTKGEKKTVFMKLDLKQQTRATEDELTTGTTAPVTNLHIYFYDDATKNIQKYVKVTNSTAPSISTLATGAQITDVPAVADRVLVRGNVPATISLPTGGLITAVENLEINIKTQNDKDNILLGHLAATINQWDGSGSAPIVGMSAQDKYAEVTLIPSVARIEIEGLQAQGAVSGFDLAGIYLTNFFEKLKMGDGSSINQIQYGTDVLKYEQDAPGTEYATVDAGKLYDKFDPALSAVGLEVTPSPSSKRWAYHAFQNEGTTANAQLQLVFKLSNITTTPGSGVTISGTQFLTVRGFKDSGTGDIVKLEKGKIYTISKANFKFDESNLTPVPNTDAVGVWLKVTVKPWEVVAVKPNL</sequence>
<organism evidence="2 3">
    <name type="scientific">Bacteroides pyogenes DSM 20611 = JCM 6294</name>
    <dbReference type="NCBI Taxonomy" id="1121100"/>
    <lineage>
        <taxon>Bacteria</taxon>
        <taxon>Pseudomonadati</taxon>
        <taxon>Bacteroidota</taxon>
        <taxon>Bacteroidia</taxon>
        <taxon>Bacteroidales</taxon>
        <taxon>Bacteroidaceae</taxon>
        <taxon>Bacteroides</taxon>
    </lineage>
</organism>
<evidence type="ECO:0000256" key="1">
    <source>
        <dbReference type="SAM" id="SignalP"/>
    </source>
</evidence>
<feature type="signal peptide" evidence="1">
    <location>
        <begin position="1"/>
        <end position="25"/>
    </location>
</feature>
<dbReference type="STRING" id="1121100.GCA_000428105_01341"/>
<name>W4PL85_9BACE</name>
<reference evidence="3" key="1">
    <citation type="journal article" date="2014" name="Genome">
        <title>Draft Genome Sequences of Three Strains of Bacteroides pyogenes Isolated from a Cat and Swine.</title>
        <authorList>
            <person name="Sakamoto M."/>
            <person name="Oshima K."/>
            <person name="Suda W."/>
            <person name="Kitamura K."/>
            <person name="Iida T."/>
            <person name="Hattori M."/>
            <person name="Ohkuma M."/>
        </authorList>
    </citation>
    <scope>NUCLEOTIDE SEQUENCE [LARGE SCALE GENOMIC DNA]</scope>
    <source>
        <strain evidence="3">JCM 6294</strain>
    </source>
</reference>
<dbReference type="Proteomes" id="UP000018842">
    <property type="component" value="Unassembled WGS sequence"/>
</dbReference>
<evidence type="ECO:0008006" key="4">
    <source>
        <dbReference type="Google" id="ProtNLM"/>
    </source>
</evidence>
<protein>
    <recommendedName>
        <fullName evidence="4">Major fimbrial subunit protein N-terminal domain-containing protein</fullName>
    </recommendedName>
</protein>
<dbReference type="PROSITE" id="PS51257">
    <property type="entry name" value="PROKAR_LIPOPROTEIN"/>
    <property type="match status" value="1"/>
</dbReference>
<dbReference type="EMBL" id="BAIR01000054">
    <property type="protein sequence ID" value="GAE20455.1"/>
    <property type="molecule type" value="Genomic_DNA"/>
</dbReference>
<evidence type="ECO:0000313" key="3">
    <source>
        <dbReference type="Proteomes" id="UP000018842"/>
    </source>
</evidence>
<accession>W4PL85</accession>
<evidence type="ECO:0000313" key="2">
    <source>
        <dbReference type="EMBL" id="GAE20455.1"/>
    </source>
</evidence>
<feature type="chain" id="PRO_5004846235" description="Major fimbrial subunit protein N-terminal domain-containing protein" evidence="1">
    <location>
        <begin position="26"/>
        <end position="388"/>
    </location>
</feature>
<dbReference type="AlphaFoldDB" id="W4PL85"/>
<proteinExistence type="predicted"/>
<keyword evidence="1" id="KW-0732">Signal</keyword>
<comment type="caution">
    <text evidence="2">The sequence shown here is derived from an EMBL/GenBank/DDBJ whole genome shotgun (WGS) entry which is preliminary data.</text>
</comment>